<dbReference type="InParanoid" id="L9JEQ6"/>
<protein>
    <submittedName>
        <fullName evidence="2">Uncharacterized protein</fullName>
    </submittedName>
</protein>
<feature type="compositionally biased region" description="Low complexity" evidence="1">
    <location>
        <begin position="101"/>
        <end position="111"/>
    </location>
</feature>
<organism evidence="2 3">
    <name type="scientific">Tupaia chinensis</name>
    <name type="common">Chinese tree shrew</name>
    <name type="synonym">Tupaia belangeri chinensis</name>
    <dbReference type="NCBI Taxonomy" id="246437"/>
    <lineage>
        <taxon>Eukaryota</taxon>
        <taxon>Metazoa</taxon>
        <taxon>Chordata</taxon>
        <taxon>Craniata</taxon>
        <taxon>Vertebrata</taxon>
        <taxon>Euteleostomi</taxon>
        <taxon>Mammalia</taxon>
        <taxon>Eutheria</taxon>
        <taxon>Euarchontoglires</taxon>
        <taxon>Scandentia</taxon>
        <taxon>Tupaiidae</taxon>
        <taxon>Tupaia</taxon>
    </lineage>
</organism>
<feature type="compositionally biased region" description="Low complexity" evidence="1">
    <location>
        <begin position="261"/>
        <end position="273"/>
    </location>
</feature>
<feature type="compositionally biased region" description="Polar residues" evidence="1">
    <location>
        <begin position="220"/>
        <end position="230"/>
    </location>
</feature>
<dbReference type="AlphaFoldDB" id="L9JEQ6"/>
<dbReference type="Proteomes" id="UP000011518">
    <property type="component" value="Unassembled WGS sequence"/>
</dbReference>
<accession>L9JEQ6</accession>
<reference evidence="3" key="1">
    <citation type="submission" date="2012-07" db="EMBL/GenBank/DDBJ databases">
        <title>Genome of the Chinese tree shrew, a rising model animal genetically related to primates.</title>
        <authorList>
            <person name="Zhang G."/>
            <person name="Fan Y."/>
            <person name="Yao Y."/>
            <person name="Huang Z."/>
        </authorList>
    </citation>
    <scope>NUCLEOTIDE SEQUENCE [LARGE SCALE GENOMIC DNA]</scope>
</reference>
<gene>
    <name evidence="2" type="ORF">TREES_T100014325</name>
</gene>
<evidence type="ECO:0000313" key="2">
    <source>
        <dbReference type="EMBL" id="ELW48848.1"/>
    </source>
</evidence>
<dbReference type="EMBL" id="KB321021">
    <property type="protein sequence ID" value="ELW48848.1"/>
    <property type="molecule type" value="Genomic_DNA"/>
</dbReference>
<reference evidence="3" key="2">
    <citation type="journal article" date="2013" name="Nat. Commun.">
        <title>Genome of the Chinese tree shrew.</title>
        <authorList>
            <person name="Fan Y."/>
            <person name="Huang Z.Y."/>
            <person name="Cao C.C."/>
            <person name="Chen C.S."/>
            <person name="Chen Y.X."/>
            <person name="Fan D.D."/>
            <person name="He J."/>
            <person name="Hou H.L."/>
            <person name="Hu L."/>
            <person name="Hu X.T."/>
            <person name="Jiang X.T."/>
            <person name="Lai R."/>
            <person name="Lang Y.S."/>
            <person name="Liang B."/>
            <person name="Liao S.G."/>
            <person name="Mu D."/>
            <person name="Ma Y.Y."/>
            <person name="Niu Y.Y."/>
            <person name="Sun X.Q."/>
            <person name="Xia J.Q."/>
            <person name="Xiao J."/>
            <person name="Xiong Z.Q."/>
            <person name="Xu L."/>
            <person name="Yang L."/>
            <person name="Zhang Y."/>
            <person name="Zhao W."/>
            <person name="Zhao X.D."/>
            <person name="Zheng Y.T."/>
            <person name="Zhou J.M."/>
            <person name="Zhu Y.B."/>
            <person name="Zhang G.J."/>
            <person name="Wang J."/>
            <person name="Yao Y.G."/>
        </authorList>
    </citation>
    <scope>NUCLEOTIDE SEQUENCE [LARGE SCALE GENOMIC DNA]</scope>
</reference>
<feature type="region of interest" description="Disordered" evidence="1">
    <location>
        <begin position="1"/>
        <end position="273"/>
    </location>
</feature>
<proteinExistence type="predicted"/>
<name>L9JEQ6_TUPCH</name>
<evidence type="ECO:0000256" key="1">
    <source>
        <dbReference type="SAM" id="MobiDB-lite"/>
    </source>
</evidence>
<sequence>MLFRGYGKRRIPELGLSFPTPKTGEHMTLRSHTPAPTQPGSPGQLSGEARSFRSGEREQGRRGQSAKRTTSSWKAICPRHWGCRHPPQPQQLLPNEPNGETPAPLAQLRAALRPRPRARPTAPPRAGSRRRPTRPPARAKVFPTPRRKDAGPGLPGSSRAYLQGGRGLGLQPRRWAESQTGEGRARNEAGGPLYRPAGESGLSPGPRGKLSPRPGAATALETSSKKTAQKMTEYPNAPDIKGGARIESFKGQQQSAEKQLRSQSRSGSSPRRK</sequence>
<feature type="compositionally biased region" description="Basic and acidic residues" evidence="1">
    <location>
        <begin position="50"/>
        <end position="61"/>
    </location>
</feature>
<keyword evidence="3" id="KW-1185">Reference proteome</keyword>
<feature type="compositionally biased region" description="Polar residues" evidence="1">
    <location>
        <begin position="30"/>
        <end position="44"/>
    </location>
</feature>
<evidence type="ECO:0000313" key="3">
    <source>
        <dbReference type="Proteomes" id="UP000011518"/>
    </source>
</evidence>